<dbReference type="OrthoDB" id="3855669at2"/>
<comment type="caution">
    <text evidence="1">The sequence shown here is derived from an EMBL/GenBank/DDBJ whole genome shotgun (WGS) entry which is preliminary data.</text>
</comment>
<accession>A0A553YZE8</accession>
<evidence type="ECO:0000313" key="1">
    <source>
        <dbReference type="EMBL" id="TSB34595.1"/>
    </source>
</evidence>
<dbReference type="AlphaFoldDB" id="A0A553YZE8"/>
<keyword evidence="2" id="KW-1185">Reference proteome</keyword>
<proteinExistence type="predicted"/>
<gene>
    <name evidence="1" type="ORF">FNZ23_22005</name>
</gene>
<name>A0A553YZE8_9ACTN</name>
<dbReference type="RefSeq" id="WP_143944326.1">
    <property type="nucleotide sequence ID" value="NZ_VKLS01000341.1"/>
</dbReference>
<evidence type="ECO:0000313" key="2">
    <source>
        <dbReference type="Proteomes" id="UP000320888"/>
    </source>
</evidence>
<reference evidence="1 2" key="1">
    <citation type="submission" date="2019-07" db="EMBL/GenBank/DDBJ databases">
        <title>Draft genome for Streptomyces benahoarensis MZ03-48.</title>
        <authorList>
            <person name="Gonzalez-Pimentel J.L."/>
        </authorList>
    </citation>
    <scope>NUCLEOTIDE SEQUENCE [LARGE SCALE GENOMIC DNA]</scope>
    <source>
        <strain evidence="1 2">MZ03-48</strain>
    </source>
</reference>
<dbReference type="EMBL" id="VKLS01000341">
    <property type="protein sequence ID" value="TSB34595.1"/>
    <property type="molecule type" value="Genomic_DNA"/>
</dbReference>
<protein>
    <submittedName>
        <fullName evidence="1">Uncharacterized protein</fullName>
    </submittedName>
</protein>
<organism evidence="1 2">
    <name type="scientific">Streptomyces benahoarensis</name>
    <dbReference type="NCBI Taxonomy" id="2595054"/>
    <lineage>
        <taxon>Bacteria</taxon>
        <taxon>Bacillati</taxon>
        <taxon>Actinomycetota</taxon>
        <taxon>Actinomycetes</taxon>
        <taxon>Kitasatosporales</taxon>
        <taxon>Streptomycetaceae</taxon>
        <taxon>Streptomyces</taxon>
    </lineage>
</organism>
<sequence length="85" mass="9167">MSVERGSEERDQVPYRPALGELVGDADRRCLGVVKGELCGAWSLRSVTGGVEWVADAAHIRRASRAEHLIAGIALVNARSRGEIL</sequence>
<dbReference type="Proteomes" id="UP000320888">
    <property type="component" value="Unassembled WGS sequence"/>
</dbReference>